<evidence type="ECO:0000313" key="2">
    <source>
        <dbReference type="EMBL" id="QQT00778.1"/>
    </source>
</evidence>
<gene>
    <name evidence="2" type="ORF">I6J18_02285</name>
</gene>
<feature type="domain" description="Metallo-beta-lactamase" evidence="1">
    <location>
        <begin position="119"/>
        <end position="314"/>
    </location>
</feature>
<dbReference type="InterPro" id="IPR036866">
    <property type="entry name" value="RibonucZ/Hydroxyglut_hydro"/>
</dbReference>
<dbReference type="GO" id="GO:0070290">
    <property type="term" value="F:N-acylphosphatidylethanolamine-specific phospholipase D activity"/>
    <property type="evidence" value="ECO:0007669"/>
    <property type="project" value="InterPro"/>
</dbReference>
<dbReference type="PANTHER" id="PTHR15032:SF4">
    <property type="entry name" value="N-ACYL-PHOSPHATIDYLETHANOLAMINE-HYDROLYZING PHOSPHOLIPASE D"/>
    <property type="match status" value="1"/>
</dbReference>
<protein>
    <submittedName>
        <fullName evidence="2">MBL fold metallo-hydrolase</fullName>
    </submittedName>
</protein>
<name>A0A974S0W1_PERPY</name>
<keyword evidence="3" id="KW-1185">Reference proteome</keyword>
<proteinExistence type="predicted"/>
<evidence type="ECO:0000313" key="3">
    <source>
        <dbReference type="Proteomes" id="UP000595254"/>
    </source>
</evidence>
<sequence>MGTLVLVIIIMIFLSIVFLNPLPVFGARPTKKKKRQFQQSENFIKGKFNYPIVSRLDYRLKVLLPVLSEYVEGNPNARPKEPLKVQRITKSFFLKSVNKASVTWLGHSTSLIQLDGKLLLLDPVFTAYASPFRFGGRRYSEQLPIEIADLPEIDVVLISHDHYDHLDYRAIKKLKNKVRKFIVPLGVGSHLERWGVNSERIVEFDWWEEAEVYNLKFRCTPAKHSSGRGIFGMNLTLWCSWIIEGKHTKVFFSGDSGYGPHFKEIGEKYGPFDLTLIEAGQYDNKGWWPLHMFPEETIQAHIELGGNLLLPIHWGAFTLAIHDWDEPIERALKAAHDRNVSIATPRIGETVEISLSNVPLTPWWRVES</sequence>
<accession>A0A974S0W1</accession>
<reference evidence="2 3" key="1">
    <citation type="submission" date="2021-01" db="EMBL/GenBank/DDBJ databases">
        <title>FDA dAtabase for Regulatory Grade micrObial Sequences (FDA-ARGOS): Supporting development and validation of Infectious Disease Dx tests.</title>
        <authorList>
            <person name="Nelson B."/>
            <person name="Plummer A."/>
            <person name="Tallon L."/>
            <person name="Sadzewicz L."/>
            <person name="Zhao X."/>
            <person name="Boylan J."/>
            <person name="Ott S."/>
            <person name="Bowen H."/>
            <person name="Vavikolanu K."/>
            <person name="Mehta A."/>
            <person name="Aluvathingal J."/>
            <person name="Nadendla S."/>
            <person name="Myers T."/>
            <person name="Yan Y."/>
            <person name="Sichtig H."/>
        </authorList>
    </citation>
    <scope>NUCLEOTIDE SEQUENCE [LARGE SCALE GENOMIC DNA]</scope>
    <source>
        <strain evidence="2 3">FDAARGOS_1161</strain>
    </source>
</reference>
<dbReference type="GO" id="GO:0005737">
    <property type="term" value="C:cytoplasm"/>
    <property type="evidence" value="ECO:0007669"/>
    <property type="project" value="TreeGrafter"/>
</dbReference>
<evidence type="ECO:0000259" key="1">
    <source>
        <dbReference type="Pfam" id="PF12706"/>
    </source>
</evidence>
<dbReference type="Gene3D" id="3.60.15.10">
    <property type="entry name" value="Ribonuclease Z/Hydroxyacylglutathione hydrolase-like"/>
    <property type="match status" value="1"/>
</dbReference>
<dbReference type="SUPFAM" id="SSF56281">
    <property type="entry name" value="Metallo-hydrolase/oxidoreductase"/>
    <property type="match status" value="1"/>
</dbReference>
<dbReference type="GO" id="GO:0008270">
    <property type="term" value="F:zinc ion binding"/>
    <property type="evidence" value="ECO:0007669"/>
    <property type="project" value="InterPro"/>
</dbReference>
<dbReference type="InterPro" id="IPR024884">
    <property type="entry name" value="NAPE-PLD"/>
</dbReference>
<dbReference type="Pfam" id="PF12706">
    <property type="entry name" value="Lactamase_B_2"/>
    <property type="match status" value="1"/>
</dbReference>
<dbReference type="AlphaFoldDB" id="A0A974S0W1"/>
<dbReference type="PIRSF" id="PIRSF038896">
    <property type="entry name" value="NAPE-PLD"/>
    <property type="match status" value="1"/>
</dbReference>
<dbReference type="RefSeq" id="WP_040374391.1">
    <property type="nucleotide sequence ID" value="NZ_CP068053.1"/>
</dbReference>
<dbReference type="EMBL" id="CP068053">
    <property type="protein sequence ID" value="QQT00778.1"/>
    <property type="molecule type" value="Genomic_DNA"/>
</dbReference>
<dbReference type="InterPro" id="IPR001279">
    <property type="entry name" value="Metallo-B-lactamas"/>
</dbReference>
<dbReference type="Proteomes" id="UP000595254">
    <property type="component" value="Chromosome"/>
</dbReference>
<organism evidence="2 3">
    <name type="scientific">Peribacillus psychrosaccharolyticus</name>
    <name type="common">Bacillus psychrosaccharolyticus</name>
    <dbReference type="NCBI Taxonomy" id="1407"/>
    <lineage>
        <taxon>Bacteria</taxon>
        <taxon>Bacillati</taxon>
        <taxon>Bacillota</taxon>
        <taxon>Bacilli</taxon>
        <taxon>Bacillales</taxon>
        <taxon>Bacillaceae</taxon>
        <taxon>Peribacillus</taxon>
    </lineage>
</organism>
<dbReference type="KEGG" id="ppsr:I6J18_02285"/>
<dbReference type="PANTHER" id="PTHR15032">
    <property type="entry name" value="N-ACYL-PHOSPHATIDYLETHANOLAMINE-HYDROLYZING PHOSPHOLIPASE D"/>
    <property type="match status" value="1"/>
</dbReference>